<dbReference type="EMBL" id="SLVJ01000002">
    <property type="protein sequence ID" value="TCM69915.1"/>
    <property type="molecule type" value="Genomic_DNA"/>
</dbReference>
<dbReference type="Proteomes" id="UP000294963">
    <property type="component" value="Unassembled WGS sequence"/>
</dbReference>
<reference evidence="1 2" key="1">
    <citation type="submission" date="2019-03" db="EMBL/GenBank/DDBJ databases">
        <title>Genomic analyses of the natural microbiome of Caenorhabditis elegans.</title>
        <authorList>
            <person name="Samuel B."/>
        </authorList>
    </citation>
    <scope>NUCLEOTIDE SEQUENCE [LARGE SCALE GENOMIC DNA]</scope>
    <source>
        <strain evidence="1 2">JUb89</strain>
    </source>
</reference>
<evidence type="ECO:0000313" key="2">
    <source>
        <dbReference type="Proteomes" id="UP000294963"/>
    </source>
</evidence>
<evidence type="ECO:0000313" key="1">
    <source>
        <dbReference type="EMBL" id="TCM69915.1"/>
    </source>
</evidence>
<organism evidence="1 2">
    <name type="scientific">Acinetobacter calcoaceticus</name>
    <dbReference type="NCBI Taxonomy" id="471"/>
    <lineage>
        <taxon>Bacteria</taxon>
        <taxon>Pseudomonadati</taxon>
        <taxon>Pseudomonadota</taxon>
        <taxon>Gammaproteobacteria</taxon>
        <taxon>Moraxellales</taxon>
        <taxon>Moraxellaceae</taxon>
        <taxon>Acinetobacter</taxon>
        <taxon>Acinetobacter calcoaceticus/baumannii complex</taxon>
    </lineage>
</organism>
<sequence>MRSFIYTRGVASSLANMVNTFCSLNNIKSPIESKYDVDERIPMKEWFRILNYLDKAYQKPGLGIELGRLSTPDDIGILAYWHIYVCLVKM</sequence>
<protein>
    <submittedName>
        <fullName evidence="1">Uncharacterized protein</fullName>
    </submittedName>
</protein>
<comment type="caution">
    <text evidence="1">The sequence shown here is derived from an EMBL/GenBank/DDBJ whole genome shotgun (WGS) entry which is preliminary data.</text>
</comment>
<proteinExistence type="predicted"/>
<name>A0A4R1Y4M6_ACICA</name>
<dbReference type="AlphaFoldDB" id="A0A4R1Y4M6"/>
<keyword evidence="2" id="KW-1185">Reference proteome</keyword>
<accession>A0A4R1Y4M6</accession>
<gene>
    <name evidence="1" type="ORF">EC844_102187</name>
</gene>